<protein>
    <recommendedName>
        <fullName evidence="2">Tyr recombinase domain-containing protein</fullName>
    </recommendedName>
</protein>
<proteinExistence type="predicted"/>
<dbReference type="GO" id="GO:0003677">
    <property type="term" value="F:DNA binding"/>
    <property type="evidence" value="ECO:0007669"/>
    <property type="project" value="InterPro"/>
</dbReference>
<name>A0A0F9EM92_9ZZZZ</name>
<dbReference type="PANTHER" id="PTHR30349:SF64">
    <property type="entry name" value="PROPHAGE INTEGRASE INTD-RELATED"/>
    <property type="match status" value="1"/>
</dbReference>
<dbReference type="InterPro" id="IPR013762">
    <property type="entry name" value="Integrase-like_cat_sf"/>
</dbReference>
<dbReference type="CDD" id="cd00796">
    <property type="entry name" value="INT_Rci_Hp1_C"/>
    <property type="match status" value="1"/>
</dbReference>
<comment type="caution">
    <text evidence="3">The sequence shown here is derived from an EMBL/GenBank/DDBJ whole genome shotgun (WGS) entry which is preliminary data.</text>
</comment>
<dbReference type="EMBL" id="LAZR01026887">
    <property type="protein sequence ID" value="KKL67356.1"/>
    <property type="molecule type" value="Genomic_DNA"/>
</dbReference>
<evidence type="ECO:0000256" key="1">
    <source>
        <dbReference type="ARBA" id="ARBA00023172"/>
    </source>
</evidence>
<evidence type="ECO:0000313" key="3">
    <source>
        <dbReference type="EMBL" id="KKL67356.1"/>
    </source>
</evidence>
<dbReference type="AlphaFoldDB" id="A0A0F9EM92"/>
<dbReference type="InterPro" id="IPR011010">
    <property type="entry name" value="DNA_brk_join_enz"/>
</dbReference>
<organism evidence="3">
    <name type="scientific">marine sediment metagenome</name>
    <dbReference type="NCBI Taxonomy" id="412755"/>
    <lineage>
        <taxon>unclassified sequences</taxon>
        <taxon>metagenomes</taxon>
        <taxon>ecological metagenomes</taxon>
    </lineage>
</organism>
<accession>A0A0F9EM92</accession>
<dbReference type="InterPro" id="IPR002104">
    <property type="entry name" value="Integrase_catalytic"/>
</dbReference>
<dbReference type="PANTHER" id="PTHR30349">
    <property type="entry name" value="PHAGE INTEGRASE-RELATED"/>
    <property type="match status" value="1"/>
</dbReference>
<keyword evidence="1" id="KW-0233">DNA recombination</keyword>
<feature type="non-terminal residue" evidence="3">
    <location>
        <position position="1"/>
    </location>
</feature>
<dbReference type="GO" id="GO:0006310">
    <property type="term" value="P:DNA recombination"/>
    <property type="evidence" value="ECO:0007669"/>
    <property type="project" value="UniProtKB-KW"/>
</dbReference>
<dbReference type="SUPFAM" id="SSF56349">
    <property type="entry name" value="DNA breaking-rejoining enzymes"/>
    <property type="match status" value="1"/>
</dbReference>
<dbReference type="Pfam" id="PF00589">
    <property type="entry name" value="Phage_integrase"/>
    <property type="match status" value="1"/>
</dbReference>
<sequence length="288" mass="32551">LQDSIHGTGATATWLEAVALYLEGGGERRYLQPLIDRFGTTPLARIDQGAIDRAARELKPDASAATRTRQVYAPIGAVLHHAAKRGLCEYRKIERPRQPRGRMRWLDPDQAEHLIEACAPHLRPLVIFLFGTGARLSEALYLDWKNVDLAARRVRFMETKNGEPRGVPLNERVIVELAKLDHRDGAVFRRPDGQPYARRRDGGGPVKTAFKGACRRAGISDFTPHDCRHTWASWFYSETRDIRALMELGGWRSMKMVERYTHLNPDHLAAAIERLPWTKTAQGQSESA</sequence>
<dbReference type="PROSITE" id="PS51898">
    <property type="entry name" value="TYR_RECOMBINASE"/>
    <property type="match status" value="1"/>
</dbReference>
<gene>
    <name evidence="3" type="ORF">LCGC14_2135810</name>
</gene>
<dbReference type="InterPro" id="IPR050090">
    <property type="entry name" value="Tyrosine_recombinase_XerCD"/>
</dbReference>
<dbReference type="Gene3D" id="1.10.443.10">
    <property type="entry name" value="Intergrase catalytic core"/>
    <property type="match status" value="1"/>
</dbReference>
<evidence type="ECO:0000259" key="2">
    <source>
        <dbReference type="PROSITE" id="PS51898"/>
    </source>
</evidence>
<reference evidence="3" key="1">
    <citation type="journal article" date="2015" name="Nature">
        <title>Complex archaea that bridge the gap between prokaryotes and eukaryotes.</title>
        <authorList>
            <person name="Spang A."/>
            <person name="Saw J.H."/>
            <person name="Jorgensen S.L."/>
            <person name="Zaremba-Niedzwiedzka K."/>
            <person name="Martijn J."/>
            <person name="Lind A.E."/>
            <person name="van Eijk R."/>
            <person name="Schleper C."/>
            <person name="Guy L."/>
            <person name="Ettema T.J."/>
        </authorList>
    </citation>
    <scope>NUCLEOTIDE SEQUENCE</scope>
</reference>
<dbReference type="GO" id="GO:0015074">
    <property type="term" value="P:DNA integration"/>
    <property type="evidence" value="ECO:0007669"/>
    <property type="project" value="InterPro"/>
</dbReference>
<feature type="domain" description="Tyr recombinase" evidence="2">
    <location>
        <begin position="101"/>
        <end position="273"/>
    </location>
</feature>